<evidence type="ECO:0000256" key="2">
    <source>
        <dbReference type="ARBA" id="ARBA00022692"/>
    </source>
</evidence>
<gene>
    <name evidence="8" type="ORF">SAMN02745702_00596</name>
</gene>
<evidence type="ECO:0000256" key="3">
    <source>
        <dbReference type="ARBA" id="ARBA00022989"/>
    </source>
</evidence>
<keyword evidence="2" id="KW-0812">Transmembrane</keyword>
<keyword evidence="3" id="KW-1133">Transmembrane helix</keyword>
<evidence type="ECO:0000256" key="5">
    <source>
        <dbReference type="SAM" id="MobiDB-lite"/>
    </source>
</evidence>
<dbReference type="GO" id="GO:0055085">
    <property type="term" value="P:transmembrane transport"/>
    <property type="evidence" value="ECO:0007669"/>
    <property type="project" value="InterPro"/>
</dbReference>
<evidence type="ECO:0000256" key="4">
    <source>
        <dbReference type="ARBA" id="ARBA00023136"/>
    </source>
</evidence>
<keyword evidence="6" id="KW-0732">Signal</keyword>
<keyword evidence="4" id="KW-0472">Membrane</keyword>
<evidence type="ECO:0000256" key="6">
    <source>
        <dbReference type="SAM" id="SignalP"/>
    </source>
</evidence>
<dbReference type="GO" id="GO:0003677">
    <property type="term" value="F:DNA binding"/>
    <property type="evidence" value="ECO:0007669"/>
    <property type="project" value="InterPro"/>
</dbReference>
<evidence type="ECO:0000313" key="9">
    <source>
        <dbReference type="Proteomes" id="UP000189733"/>
    </source>
</evidence>
<organism evidence="8 9">
    <name type="scientific">Desulfobaculum bizertense DSM 18034</name>
    <dbReference type="NCBI Taxonomy" id="1121442"/>
    <lineage>
        <taxon>Bacteria</taxon>
        <taxon>Pseudomonadati</taxon>
        <taxon>Thermodesulfobacteriota</taxon>
        <taxon>Desulfovibrionia</taxon>
        <taxon>Desulfovibrionales</taxon>
        <taxon>Desulfovibrionaceae</taxon>
        <taxon>Desulfobaculum</taxon>
    </lineage>
</organism>
<feature type="signal peptide" evidence="6">
    <location>
        <begin position="1"/>
        <end position="20"/>
    </location>
</feature>
<feature type="compositionally biased region" description="Low complexity" evidence="5">
    <location>
        <begin position="53"/>
        <end position="74"/>
    </location>
</feature>
<dbReference type="Gene3D" id="3.30.1150.10">
    <property type="match status" value="1"/>
</dbReference>
<feature type="chain" id="PRO_5012843409" evidence="6">
    <location>
        <begin position="21"/>
        <end position="305"/>
    </location>
</feature>
<feature type="region of interest" description="Disordered" evidence="5">
    <location>
        <begin position="50"/>
        <end position="183"/>
    </location>
</feature>
<dbReference type="GO" id="GO:0030527">
    <property type="term" value="F:structural constituent of chromatin"/>
    <property type="evidence" value="ECO:0007669"/>
    <property type="project" value="InterPro"/>
</dbReference>
<dbReference type="GO" id="GO:0000786">
    <property type="term" value="C:nucleosome"/>
    <property type="evidence" value="ECO:0007669"/>
    <property type="project" value="InterPro"/>
</dbReference>
<dbReference type="InterPro" id="IPR006260">
    <property type="entry name" value="TonB/TolA_C"/>
</dbReference>
<dbReference type="PROSITE" id="PS52015">
    <property type="entry name" value="TONB_CTD"/>
    <property type="match status" value="1"/>
</dbReference>
<feature type="compositionally biased region" description="Basic residues" evidence="5">
    <location>
        <begin position="126"/>
        <end position="151"/>
    </location>
</feature>
<keyword evidence="9" id="KW-1185">Reference proteome</keyword>
<dbReference type="PRINTS" id="PR00624">
    <property type="entry name" value="HISTONEH5"/>
</dbReference>
<dbReference type="STRING" id="1121442.SAMN02745702_00596"/>
<dbReference type="Proteomes" id="UP000189733">
    <property type="component" value="Unassembled WGS sequence"/>
</dbReference>
<dbReference type="InterPro" id="IPR037682">
    <property type="entry name" value="TonB_C"/>
</dbReference>
<evidence type="ECO:0000259" key="7">
    <source>
        <dbReference type="PROSITE" id="PS52015"/>
    </source>
</evidence>
<dbReference type="Pfam" id="PF13103">
    <property type="entry name" value="TonB_2"/>
    <property type="match status" value="1"/>
</dbReference>
<protein>
    <submittedName>
        <fullName evidence="8">Colicin import membrane protein</fullName>
    </submittedName>
</protein>
<accession>A0A1T4VNG1</accession>
<evidence type="ECO:0000256" key="1">
    <source>
        <dbReference type="ARBA" id="ARBA00004167"/>
    </source>
</evidence>
<proteinExistence type="predicted"/>
<sequence>MIRFFSWIFSFLIHATVVCAALFVASPEPAKMNLDIPVYHVDLVKLVPKKGTPAPRRAAPKPAARPKAAPVAAPAPAPKEVHPSAQQIASREEKPKPKPKKIVKKEAPKKPVKKKAPPKKLETKKPAKKVTKAKPKKKAAPKKKVAPKKSRQQLLNEALQQAKKDAKWKEHLEKKNRKSTMENELAALRSLVAKEDAKKGPVGAGGDSDDGVEVGLEQIYAAQVKEIIQENWRFPSIPVESQLSATVVLKVNAAGAIVDSRLISTSGRPDFDSSVTKAIKETRQLPPPPGKVSQIQINFNLQDML</sequence>
<dbReference type="EMBL" id="FUYA01000002">
    <property type="protein sequence ID" value="SKA66467.1"/>
    <property type="molecule type" value="Genomic_DNA"/>
</dbReference>
<dbReference type="GO" id="GO:0016020">
    <property type="term" value="C:membrane"/>
    <property type="evidence" value="ECO:0007669"/>
    <property type="project" value="UniProtKB-SubCell"/>
</dbReference>
<dbReference type="SUPFAM" id="SSF74653">
    <property type="entry name" value="TolA/TonB C-terminal domain"/>
    <property type="match status" value="1"/>
</dbReference>
<name>A0A1T4VNG1_9BACT</name>
<evidence type="ECO:0000313" key="8">
    <source>
        <dbReference type="EMBL" id="SKA66467.1"/>
    </source>
</evidence>
<dbReference type="NCBIfam" id="TIGR01352">
    <property type="entry name" value="tonB_Cterm"/>
    <property type="match status" value="1"/>
</dbReference>
<dbReference type="GO" id="GO:0006334">
    <property type="term" value="P:nucleosome assembly"/>
    <property type="evidence" value="ECO:0007669"/>
    <property type="project" value="InterPro"/>
</dbReference>
<dbReference type="AlphaFoldDB" id="A0A1T4VNG1"/>
<reference evidence="8 9" key="1">
    <citation type="submission" date="2017-02" db="EMBL/GenBank/DDBJ databases">
        <authorList>
            <person name="Peterson S.W."/>
        </authorList>
    </citation>
    <scope>NUCLEOTIDE SEQUENCE [LARGE SCALE GENOMIC DNA]</scope>
    <source>
        <strain evidence="8 9">DSM 18034</strain>
    </source>
</reference>
<dbReference type="OrthoDB" id="5461359at2"/>
<feature type="compositionally biased region" description="Basic and acidic residues" evidence="5">
    <location>
        <begin position="162"/>
        <end position="173"/>
    </location>
</feature>
<comment type="subcellular location">
    <subcellularLocation>
        <location evidence="1">Membrane</location>
        <topology evidence="1">Single-pass membrane protein</topology>
    </subcellularLocation>
</comment>
<feature type="domain" description="TonB C-terminal" evidence="7">
    <location>
        <begin position="219"/>
        <end position="305"/>
    </location>
</feature>
<dbReference type="RefSeq" id="WP_078683923.1">
    <property type="nucleotide sequence ID" value="NZ_FUYA01000002.1"/>
</dbReference>
<dbReference type="InterPro" id="IPR005819">
    <property type="entry name" value="H1/H5"/>
</dbReference>